<name>A0A1I7KNA0_9GAMM</name>
<reference evidence="2" key="1">
    <citation type="submission" date="2016-10" db="EMBL/GenBank/DDBJ databases">
        <authorList>
            <person name="Varghese N."/>
            <person name="Submissions S."/>
        </authorList>
    </citation>
    <scope>NUCLEOTIDE SEQUENCE [LARGE SCALE GENOMIC DNA]</scope>
    <source>
        <strain evidence="2">DSM 18168</strain>
    </source>
</reference>
<evidence type="ECO:0000313" key="1">
    <source>
        <dbReference type="EMBL" id="SFU98899.1"/>
    </source>
</evidence>
<feature type="non-terminal residue" evidence="1">
    <location>
        <position position="45"/>
    </location>
</feature>
<dbReference type="Proteomes" id="UP000242496">
    <property type="component" value="Unassembled WGS sequence"/>
</dbReference>
<protein>
    <submittedName>
        <fullName evidence="1">Uncharacterized protein</fullName>
    </submittedName>
</protein>
<keyword evidence="2" id="KW-1185">Reference proteome</keyword>
<dbReference type="STRING" id="351659.SAMN05421784_1854"/>
<proteinExistence type="predicted"/>
<accession>A0A1I7KNA0</accession>
<dbReference type="AlphaFoldDB" id="A0A1I7KNA0"/>
<organism evidence="1 2">
    <name type="scientific">Xenorhabdus koppenhoeferi</name>
    <dbReference type="NCBI Taxonomy" id="351659"/>
    <lineage>
        <taxon>Bacteria</taxon>
        <taxon>Pseudomonadati</taxon>
        <taxon>Pseudomonadota</taxon>
        <taxon>Gammaproteobacteria</taxon>
        <taxon>Enterobacterales</taxon>
        <taxon>Morganellaceae</taxon>
        <taxon>Xenorhabdus</taxon>
    </lineage>
</organism>
<evidence type="ECO:0000313" key="2">
    <source>
        <dbReference type="Proteomes" id="UP000242496"/>
    </source>
</evidence>
<sequence length="45" mass="5157">MTAYEQAKELARNLDGVVMKYSTKEQGSGFGLRQETMHCFWRNGS</sequence>
<dbReference type="EMBL" id="FPBJ01000085">
    <property type="protein sequence ID" value="SFU98899.1"/>
    <property type="molecule type" value="Genomic_DNA"/>
</dbReference>
<gene>
    <name evidence="1" type="ORF">SAMN05421784_1854</name>
</gene>